<dbReference type="InterPro" id="IPR053524">
    <property type="entry name" value="Aerial_hyphae_peptide-synth"/>
</dbReference>
<dbReference type="CDD" id="cd04791">
    <property type="entry name" value="LanC_SerThrkinase"/>
    <property type="match status" value="1"/>
</dbReference>
<evidence type="ECO:0000313" key="3">
    <source>
        <dbReference type="Proteomes" id="UP000580474"/>
    </source>
</evidence>
<dbReference type="SUPFAM" id="SSF56112">
    <property type="entry name" value="Protein kinase-like (PK-like)"/>
    <property type="match status" value="1"/>
</dbReference>
<dbReference type="SUPFAM" id="SSF158745">
    <property type="entry name" value="LanC-like"/>
    <property type="match status" value="2"/>
</dbReference>
<dbReference type="GO" id="GO:0004672">
    <property type="term" value="F:protein kinase activity"/>
    <property type="evidence" value="ECO:0007669"/>
    <property type="project" value="InterPro"/>
</dbReference>
<evidence type="ECO:0000259" key="1">
    <source>
        <dbReference type="PROSITE" id="PS50011"/>
    </source>
</evidence>
<dbReference type="SMART" id="SM00220">
    <property type="entry name" value="S_TKc"/>
    <property type="match status" value="1"/>
</dbReference>
<dbReference type="GO" id="GO:0005524">
    <property type="term" value="F:ATP binding"/>
    <property type="evidence" value="ECO:0007669"/>
    <property type="project" value="InterPro"/>
</dbReference>
<dbReference type="InterPro" id="IPR058053">
    <property type="entry name" value="RamC_C"/>
</dbReference>
<reference evidence="2 3" key="1">
    <citation type="submission" date="2020-08" db="EMBL/GenBank/DDBJ databases">
        <title>Sequencing the genomes of 1000 actinobacteria strains.</title>
        <authorList>
            <person name="Klenk H.-P."/>
        </authorList>
    </citation>
    <scope>NUCLEOTIDE SEQUENCE [LARGE SCALE GENOMIC DNA]</scope>
    <source>
        <strain evidence="2 3">DSM 45582</strain>
    </source>
</reference>
<dbReference type="EMBL" id="JACHIV010000001">
    <property type="protein sequence ID" value="MBB5071771.1"/>
    <property type="molecule type" value="Genomic_DNA"/>
</dbReference>
<dbReference type="InterPro" id="IPR000719">
    <property type="entry name" value="Prot_kinase_dom"/>
</dbReference>
<protein>
    <recommendedName>
        <fullName evidence="1">Protein kinase domain-containing protein</fullName>
    </recommendedName>
</protein>
<dbReference type="Gene3D" id="1.10.510.10">
    <property type="entry name" value="Transferase(Phosphotransferase) domain 1"/>
    <property type="match status" value="1"/>
</dbReference>
<gene>
    <name evidence="2" type="ORF">BJ969_004859</name>
</gene>
<dbReference type="AlphaFoldDB" id="A0A840NL31"/>
<dbReference type="InterPro" id="IPR057929">
    <property type="entry name" value="RamC_N"/>
</dbReference>
<dbReference type="GO" id="GO:0031179">
    <property type="term" value="P:peptide modification"/>
    <property type="evidence" value="ECO:0007669"/>
    <property type="project" value="InterPro"/>
</dbReference>
<dbReference type="RefSeq" id="WP_184482364.1">
    <property type="nucleotide sequence ID" value="NZ_JACHIV010000001.1"/>
</dbReference>
<proteinExistence type="predicted"/>
<dbReference type="Gene3D" id="1.50.10.20">
    <property type="match status" value="2"/>
</dbReference>
<comment type="caution">
    <text evidence="2">The sequence shown here is derived from an EMBL/GenBank/DDBJ whole genome shotgun (WGS) entry which is preliminary data.</text>
</comment>
<dbReference type="NCBIfam" id="NF038151">
    <property type="entry name" value="lanthi_synth_III"/>
    <property type="match status" value="1"/>
</dbReference>
<keyword evidence="3" id="KW-1185">Reference proteome</keyword>
<dbReference type="SMART" id="SM01260">
    <property type="entry name" value="LANC_like"/>
    <property type="match status" value="1"/>
</dbReference>
<name>A0A840NL31_9PSEU</name>
<organism evidence="2 3">
    <name type="scientific">Saccharopolyspora gloriosae</name>
    <dbReference type="NCBI Taxonomy" id="455344"/>
    <lineage>
        <taxon>Bacteria</taxon>
        <taxon>Bacillati</taxon>
        <taxon>Actinomycetota</taxon>
        <taxon>Actinomycetes</taxon>
        <taxon>Pseudonocardiales</taxon>
        <taxon>Pseudonocardiaceae</taxon>
        <taxon>Saccharopolyspora</taxon>
    </lineage>
</organism>
<dbReference type="Pfam" id="PF25816">
    <property type="entry name" value="RamC_N"/>
    <property type="match status" value="1"/>
</dbReference>
<evidence type="ECO:0000313" key="2">
    <source>
        <dbReference type="EMBL" id="MBB5071771.1"/>
    </source>
</evidence>
<sequence length="853" mass="91786">MDLRYEAFCFADPLFYDEQNGSSGESDGRDEYVRLLAIPDGSDWRDGSLGIWRMLRPDGVELPKQGWKVHVSATLDNAERVLRVVGDYCLRNRVAFKHLRDQAVLLVRNSKYAPRSGSGKFITAYPVDEEHLRTILVELSAALDGEAGPYVLSDLRYGGGPLYVRFGGFEQRWAELGGSRVPAVQRPDGVLVPDVRGPGFSVPDWVRLPEFLEPHSAARKNGDPAQLPYRVTSSLHFSNGGGVYRATRESDGADVVLKEARPHAGLDRDGTDAPARLRREHEVLRHLSGIDGVPEAHELFPVWEHTFLAMEPMPGRSLGSWLARNYPLTRRHVTADDRTRYANRALALLDRVRNLIDQVHRRGVVFGDLHPLNVLVDEDDSVALVDFEMAALGLDSPRPALGAPGFRAPPGVTGADVDRHALAALALWVFLPLNPLLELAPGKLDALITVVRRCFELPAEYGDALRERLLPDGVAPATTELDQREPDWGIVRKGLAEGVLGTATPERADRLFPGDIEQFRVGGTGFAYGAAGVLHALDVAGAGRYPEHEQWLLDAVRRTPPQRPGLLDGAHGTAHVLENLGHGDAALDLLDAAAGLAERTEDHGYAGGLAGIALNLLHFAHRREDGEFLRRAVNIGDRLATALPAAPPPGEVGRAGLLDGWAGPALLFTHLHDATGERSWLELADQALLRDLDECVRADDGGLQVRDGGVRTLPYAGVGSAGIALVAEELARRHPAAECLRWQGDLLSACLGEFVIHPGLLFGRCGLLAALAAAHRRSPDPGWADAIGVHLAALGVHALPIGDGGIAMPGNQLLRLSTDVATGGAGVLGTVAAVLDGHGRVLPFFGAEPGTAH</sequence>
<dbReference type="Proteomes" id="UP000580474">
    <property type="component" value="Unassembled WGS sequence"/>
</dbReference>
<dbReference type="InterPro" id="IPR007822">
    <property type="entry name" value="LANC-like"/>
</dbReference>
<dbReference type="InterPro" id="IPR011009">
    <property type="entry name" value="Kinase-like_dom_sf"/>
</dbReference>
<accession>A0A840NL31</accession>
<dbReference type="Pfam" id="PF00069">
    <property type="entry name" value="Pkinase"/>
    <property type="match status" value="1"/>
</dbReference>
<dbReference type="PROSITE" id="PS50011">
    <property type="entry name" value="PROTEIN_KINASE_DOM"/>
    <property type="match status" value="1"/>
</dbReference>
<feature type="domain" description="Protein kinase" evidence="1">
    <location>
        <begin position="229"/>
        <end position="578"/>
    </location>
</feature>